<dbReference type="EMBL" id="MK804893">
    <property type="protein sequence ID" value="QDB74002.1"/>
    <property type="molecule type" value="Genomic_DNA"/>
</dbReference>
<evidence type="ECO:0000259" key="3">
    <source>
        <dbReference type="Pfam" id="PF20155"/>
    </source>
</evidence>
<reference evidence="4 5" key="1">
    <citation type="submission" date="2019-04" db="EMBL/GenBank/DDBJ databases">
        <title>Nine Novel Phages from a Plateau Lake in Southwest China Provide Insights into Aeromonas Phage Diversity.</title>
        <authorList>
            <person name="Xiao W."/>
            <person name="Bai M."/>
            <person name="Wang Y."/>
            <person name="Cui X."/>
        </authorList>
    </citation>
    <scope>NUCLEOTIDE SEQUENCE [LARGE SCALE GENOMIC DNA]</scope>
</reference>
<proteinExistence type="predicted"/>
<organism evidence="4 5">
    <name type="scientific">Aeromonas phage 2L372D</name>
    <dbReference type="NCBI Taxonomy" id="2588097"/>
    <lineage>
        <taxon>Viruses</taxon>
        <taxon>Duplodnaviria</taxon>
        <taxon>Heunggongvirae</taxon>
        <taxon>Uroviricota</taxon>
        <taxon>Caudoviricetes</taxon>
        <taxon>Plateaulakevirus</taxon>
        <taxon>Plateaulakevirus pv2L372D</taxon>
    </lineage>
</organism>
<keyword evidence="1" id="KW-1245">Viral tail assembly</keyword>
<keyword evidence="1" id="KW-1188">Viral release from host cell</keyword>
<protein>
    <recommendedName>
        <fullName evidence="3">Tape measure protein N-terminal domain-containing protein</fullName>
    </recommendedName>
</protein>
<accession>A0A4Y5TX81</accession>
<dbReference type="Pfam" id="PF20155">
    <property type="entry name" value="TMP_3"/>
    <property type="match status" value="1"/>
</dbReference>
<feature type="domain" description="Tape measure protein N-terminal" evidence="3">
    <location>
        <begin position="263"/>
        <end position="456"/>
    </location>
</feature>
<evidence type="ECO:0000313" key="4">
    <source>
        <dbReference type="EMBL" id="QDB74002.1"/>
    </source>
</evidence>
<sequence length="716" mass="76943">MTEINVSKITNIVTFKVDNTSYKRALMAIRKVGSEWAKVQGKMSSAMSAGRRIAGTSGRGGGGSRSQFVGPMPFSPGTNTKMQQREAKKAVQEQARIARQTETATKKHNDTLRKLREIDARRQESEAKRQEQFKNKIAGQFMGPMPSRDMLIARREAIRNQRNEANRSARAQETISAGNIRRTSMFGGAGNAAMGQQVASLNAQLKSGAISLQVYRQSVAALERDFKRASAGGRDFLGTLREVRSAFIALTAANLAFTGGAAVMRTGQMFEGINAAMSMTSDSTSETASKIQFIRDEAYRLGLDLKTAAQGFVQMSVASKEIMSSGQTQELFTGLSEYSTALGLDQFRFEKALLGFTQIANKGQLMSEEVKNQIGEQLPGALDLFRKAASEFSGKELTTPEFFKMMEKGQLLAEDILPLMGKMMSDAAKKGGALEKMLNSNGVAMRRLQQTWTNFQNVIFMSGFGEALTRTFNSLAFALKNNEGAARAIGIALGGLVDGFMYFGGTVHDVSLLTYHYLNKYILDPLTQLIPALKEIEGSWVAQAAGVLIAASAFAKLSGFLWSIVKALKMIPKLLPAATAVGGAAAAATGGAGAATAGAARFGATPVAMGAGSFYLFHNFVQDYFVPWQKSVVDSIFGAPTMRTDMRPSLQSSVSGIRVPSVLAPMSGPSPLMNQSPQTINVKVVPDGTKFADAVKVEVDAGTSNFGNTLINLMSD</sequence>
<dbReference type="InterPro" id="IPR013491">
    <property type="entry name" value="Tape_meas_N"/>
</dbReference>
<evidence type="ECO:0000313" key="5">
    <source>
        <dbReference type="Proteomes" id="UP000316128"/>
    </source>
</evidence>
<dbReference type="GO" id="GO:0098003">
    <property type="term" value="P:viral tail assembly"/>
    <property type="evidence" value="ECO:0007669"/>
    <property type="project" value="UniProtKB-KW"/>
</dbReference>
<name>A0A4Y5TX81_9CAUD</name>
<gene>
    <name evidence="4" type="ORF">2L372D_088</name>
</gene>
<feature type="region of interest" description="Disordered" evidence="2">
    <location>
        <begin position="47"/>
        <end position="68"/>
    </location>
</feature>
<evidence type="ECO:0000256" key="1">
    <source>
        <dbReference type="ARBA" id="ARBA00022465"/>
    </source>
</evidence>
<keyword evidence="5" id="KW-1185">Reference proteome</keyword>
<evidence type="ECO:0000256" key="2">
    <source>
        <dbReference type="SAM" id="MobiDB-lite"/>
    </source>
</evidence>
<dbReference type="NCBIfam" id="TIGR02675">
    <property type="entry name" value="tape_meas_nterm"/>
    <property type="match status" value="1"/>
</dbReference>
<dbReference type="Proteomes" id="UP000316128">
    <property type="component" value="Segment"/>
</dbReference>